<comment type="caution">
    <text evidence="14">The sequence shown here is derived from an EMBL/GenBank/DDBJ whole genome shotgun (WGS) entry which is preliminary data.</text>
</comment>
<keyword evidence="8 12" id="KW-0406">Ion transport</keyword>
<keyword evidence="11 12" id="KW-0407">Ion channel</keyword>
<organism evidence="14 15">
    <name type="scientific">Trichonephila inaurata madagascariensis</name>
    <dbReference type="NCBI Taxonomy" id="2747483"/>
    <lineage>
        <taxon>Eukaryota</taxon>
        <taxon>Metazoa</taxon>
        <taxon>Ecdysozoa</taxon>
        <taxon>Arthropoda</taxon>
        <taxon>Chelicerata</taxon>
        <taxon>Arachnida</taxon>
        <taxon>Araneae</taxon>
        <taxon>Araneomorphae</taxon>
        <taxon>Entelegynae</taxon>
        <taxon>Araneoidea</taxon>
        <taxon>Nephilidae</taxon>
        <taxon>Trichonephila</taxon>
        <taxon>Trichonephila inaurata</taxon>
    </lineage>
</organism>
<evidence type="ECO:0000256" key="3">
    <source>
        <dbReference type="ARBA" id="ARBA00022448"/>
    </source>
</evidence>
<keyword evidence="9 13" id="KW-0472">Membrane</keyword>
<accession>A0A8X6YJ29</accession>
<keyword evidence="5 12" id="KW-0812">Transmembrane</keyword>
<evidence type="ECO:0000256" key="8">
    <source>
        <dbReference type="ARBA" id="ARBA00023065"/>
    </source>
</evidence>
<evidence type="ECO:0000256" key="4">
    <source>
        <dbReference type="ARBA" id="ARBA00022461"/>
    </source>
</evidence>
<evidence type="ECO:0000313" key="15">
    <source>
        <dbReference type="Proteomes" id="UP000886998"/>
    </source>
</evidence>
<dbReference type="InterPro" id="IPR001873">
    <property type="entry name" value="ENaC"/>
</dbReference>
<dbReference type="GO" id="GO:0005272">
    <property type="term" value="F:sodium channel activity"/>
    <property type="evidence" value="ECO:0007669"/>
    <property type="project" value="UniProtKB-KW"/>
</dbReference>
<comment type="subcellular location">
    <subcellularLocation>
        <location evidence="1">Membrane</location>
        <topology evidence="1">Multi-pass membrane protein</topology>
    </subcellularLocation>
</comment>
<keyword evidence="3 12" id="KW-0813">Transport</keyword>
<gene>
    <name evidence="14" type="ORF">TNIN_292031</name>
</gene>
<evidence type="ECO:0000256" key="1">
    <source>
        <dbReference type="ARBA" id="ARBA00004141"/>
    </source>
</evidence>
<evidence type="ECO:0000256" key="12">
    <source>
        <dbReference type="RuleBase" id="RU000679"/>
    </source>
</evidence>
<comment type="similarity">
    <text evidence="2 12">Belongs to the amiloride-sensitive sodium channel (TC 1.A.6) family.</text>
</comment>
<evidence type="ECO:0000256" key="13">
    <source>
        <dbReference type="SAM" id="Phobius"/>
    </source>
</evidence>
<keyword evidence="4 12" id="KW-0894">Sodium channel</keyword>
<proteinExistence type="inferred from homology"/>
<evidence type="ECO:0000256" key="10">
    <source>
        <dbReference type="ARBA" id="ARBA00023201"/>
    </source>
</evidence>
<evidence type="ECO:0000256" key="7">
    <source>
        <dbReference type="ARBA" id="ARBA00023053"/>
    </source>
</evidence>
<name>A0A8X6YJ29_9ARAC</name>
<evidence type="ECO:0000256" key="9">
    <source>
        <dbReference type="ARBA" id="ARBA00023136"/>
    </source>
</evidence>
<evidence type="ECO:0000256" key="6">
    <source>
        <dbReference type="ARBA" id="ARBA00022989"/>
    </source>
</evidence>
<evidence type="ECO:0000313" key="14">
    <source>
        <dbReference type="EMBL" id="GFY72912.1"/>
    </source>
</evidence>
<keyword evidence="10 12" id="KW-0739">Sodium transport</keyword>
<sequence length="240" mass="27950">MAKEKGYVDLLKLSMIPGIAAVIRSKSCSKFSFRLCVLVCAVTGFVWQTIVLLEEYLRYPTILNIKNHRVEFTRMPGVTFCYSDGFQGKTLRCSETDCKLYTVKEHPSEVLLNRPKYSKITSKHSEVYMLPPETLLKIVNSEYPPQVFTYFNYFRLYLEGKEMKRAPFVKSHSNVPPLCYYFNVIKRNENFSMSIRKEDLLSGRVDDDKFVELQEIAWRPFSSCELNDDKLDTQTTHIAD</sequence>
<keyword evidence="15" id="KW-1185">Reference proteome</keyword>
<reference evidence="14" key="1">
    <citation type="submission" date="2020-08" db="EMBL/GenBank/DDBJ databases">
        <title>Multicomponent nature underlies the extraordinary mechanical properties of spider dragline silk.</title>
        <authorList>
            <person name="Kono N."/>
            <person name="Nakamura H."/>
            <person name="Mori M."/>
            <person name="Yoshida Y."/>
            <person name="Ohtoshi R."/>
            <person name="Malay A.D."/>
            <person name="Moran D.A.P."/>
            <person name="Tomita M."/>
            <person name="Numata K."/>
            <person name="Arakawa K."/>
        </authorList>
    </citation>
    <scope>NUCLEOTIDE SEQUENCE</scope>
</reference>
<keyword evidence="6 13" id="KW-1133">Transmembrane helix</keyword>
<dbReference type="AlphaFoldDB" id="A0A8X6YJ29"/>
<dbReference type="EMBL" id="BMAV01019732">
    <property type="protein sequence ID" value="GFY72912.1"/>
    <property type="molecule type" value="Genomic_DNA"/>
</dbReference>
<keyword evidence="7" id="KW-0915">Sodium</keyword>
<dbReference type="Proteomes" id="UP000886998">
    <property type="component" value="Unassembled WGS sequence"/>
</dbReference>
<dbReference type="GO" id="GO:0016020">
    <property type="term" value="C:membrane"/>
    <property type="evidence" value="ECO:0007669"/>
    <property type="project" value="UniProtKB-SubCell"/>
</dbReference>
<evidence type="ECO:0000256" key="11">
    <source>
        <dbReference type="ARBA" id="ARBA00023303"/>
    </source>
</evidence>
<dbReference type="OrthoDB" id="6501935at2759"/>
<protein>
    <submittedName>
        <fullName evidence="14">Uncharacterized protein</fullName>
    </submittedName>
</protein>
<evidence type="ECO:0000256" key="2">
    <source>
        <dbReference type="ARBA" id="ARBA00007193"/>
    </source>
</evidence>
<dbReference type="Pfam" id="PF00858">
    <property type="entry name" value="ASC"/>
    <property type="match status" value="1"/>
</dbReference>
<feature type="transmembrane region" description="Helical" evidence="13">
    <location>
        <begin position="35"/>
        <end position="53"/>
    </location>
</feature>
<evidence type="ECO:0000256" key="5">
    <source>
        <dbReference type="ARBA" id="ARBA00022692"/>
    </source>
</evidence>